<dbReference type="Pfam" id="PF07859">
    <property type="entry name" value="Abhydrolase_3"/>
    <property type="match status" value="1"/>
</dbReference>
<dbReference type="AlphaFoldDB" id="R0K8D6"/>
<dbReference type="RefSeq" id="XP_008023046.1">
    <property type="nucleotide sequence ID" value="XM_008024855.1"/>
</dbReference>
<dbReference type="OrthoDB" id="408631at2759"/>
<dbReference type="PANTHER" id="PTHR48081:SF8">
    <property type="entry name" value="ALPHA_BETA HYDROLASE FOLD-3 DOMAIN-CONTAINING PROTEIN-RELATED"/>
    <property type="match status" value="1"/>
</dbReference>
<evidence type="ECO:0000259" key="2">
    <source>
        <dbReference type="Pfam" id="PF07859"/>
    </source>
</evidence>
<dbReference type="InterPro" id="IPR050300">
    <property type="entry name" value="GDXG_lipolytic_enzyme"/>
</dbReference>
<name>R0K8D6_EXST2</name>
<organism evidence="3 4">
    <name type="scientific">Exserohilum turcicum (strain 28A)</name>
    <name type="common">Northern leaf blight fungus</name>
    <name type="synonym">Setosphaeria turcica</name>
    <dbReference type="NCBI Taxonomy" id="671987"/>
    <lineage>
        <taxon>Eukaryota</taxon>
        <taxon>Fungi</taxon>
        <taxon>Dikarya</taxon>
        <taxon>Ascomycota</taxon>
        <taxon>Pezizomycotina</taxon>
        <taxon>Dothideomycetes</taxon>
        <taxon>Pleosporomycetidae</taxon>
        <taxon>Pleosporales</taxon>
        <taxon>Pleosporineae</taxon>
        <taxon>Pleosporaceae</taxon>
        <taxon>Exserohilum</taxon>
    </lineage>
</organism>
<evidence type="ECO:0000313" key="4">
    <source>
        <dbReference type="Proteomes" id="UP000016935"/>
    </source>
</evidence>
<keyword evidence="1" id="KW-0378">Hydrolase</keyword>
<dbReference type="eggNOG" id="KOG1515">
    <property type="taxonomic scope" value="Eukaryota"/>
</dbReference>
<dbReference type="InterPro" id="IPR029058">
    <property type="entry name" value="AB_hydrolase_fold"/>
</dbReference>
<dbReference type="InterPro" id="IPR013094">
    <property type="entry name" value="AB_hydrolase_3"/>
</dbReference>
<evidence type="ECO:0000313" key="3">
    <source>
        <dbReference type="EMBL" id="EOA89213.1"/>
    </source>
</evidence>
<dbReference type="GeneID" id="19395072"/>
<dbReference type="PANTHER" id="PTHR48081">
    <property type="entry name" value="AB HYDROLASE SUPERFAMILY PROTEIN C4A8.06C"/>
    <property type="match status" value="1"/>
</dbReference>
<feature type="domain" description="Alpha/beta hydrolase fold-3" evidence="2">
    <location>
        <begin position="94"/>
        <end position="317"/>
    </location>
</feature>
<reference evidence="3 4" key="1">
    <citation type="journal article" date="2012" name="PLoS Pathog.">
        <title>Diverse lifestyles and strategies of plant pathogenesis encoded in the genomes of eighteen Dothideomycetes fungi.</title>
        <authorList>
            <person name="Ohm R.A."/>
            <person name="Feau N."/>
            <person name="Henrissat B."/>
            <person name="Schoch C.L."/>
            <person name="Horwitz B.A."/>
            <person name="Barry K.W."/>
            <person name="Condon B.J."/>
            <person name="Copeland A.C."/>
            <person name="Dhillon B."/>
            <person name="Glaser F."/>
            <person name="Hesse C.N."/>
            <person name="Kosti I."/>
            <person name="LaButti K."/>
            <person name="Lindquist E.A."/>
            <person name="Lucas S."/>
            <person name="Salamov A.A."/>
            <person name="Bradshaw R.E."/>
            <person name="Ciuffetti L."/>
            <person name="Hamelin R.C."/>
            <person name="Kema G.H.J."/>
            <person name="Lawrence C."/>
            <person name="Scott J.A."/>
            <person name="Spatafora J.W."/>
            <person name="Turgeon B.G."/>
            <person name="de Wit P.J.G.M."/>
            <person name="Zhong S."/>
            <person name="Goodwin S.B."/>
            <person name="Grigoriev I.V."/>
        </authorList>
    </citation>
    <scope>NUCLEOTIDE SEQUENCE [LARGE SCALE GENOMIC DNA]</scope>
    <source>
        <strain evidence="4">28A</strain>
    </source>
</reference>
<dbReference type="STRING" id="671987.R0K8D6"/>
<accession>R0K8D6</accession>
<dbReference type="GO" id="GO:0016787">
    <property type="term" value="F:hydrolase activity"/>
    <property type="evidence" value="ECO:0007669"/>
    <property type="project" value="UniProtKB-KW"/>
</dbReference>
<dbReference type="SUPFAM" id="SSF53474">
    <property type="entry name" value="alpha/beta-Hydrolases"/>
    <property type="match status" value="1"/>
</dbReference>
<evidence type="ECO:0000256" key="1">
    <source>
        <dbReference type="ARBA" id="ARBA00022801"/>
    </source>
</evidence>
<dbReference type="HOGENOM" id="CLU_012494_6_3_1"/>
<dbReference type="EMBL" id="KB908515">
    <property type="protein sequence ID" value="EOA89213.1"/>
    <property type="molecule type" value="Genomic_DNA"/>
</dbReference>
<reference evidence="3 4" key="2">
    <citation type="journal article" date="2013" name="PLoS Genet.">
        <title>Comparative genome structure, secondary metabolite, and effector coding capacity across Cochliobolus pathogens.</title>
        <authorList>
            <person name="Condon B.J."/>
            <person name="Leng Y."/>
            <person name="Wu D."/>
            <person name="Bushley K.E."/>
            <person name="Ohm R.A."/>
            <person name="Otillar R."/>
            <person name="Martin J."/>
            <person name="Schackwitz W."/>
            <person name="Grimwood J."/>
            <person name="MohdZainudin N."/>
            <person name="Xue C."/>
            <person name="Wang R."/>
            <person name="Manning V.A."/>
            <person name="Dhillon B."/>
            <person name="Tu Z.J."/>
            <person name="Steffenson B.J."/>
            <person name="Salamov A."/>
            <person name="Sun H."/>
            <person name="Lowry S."/>
            <person name="LaButti K."/>
            <person name="Han J."/>
            <person name="Copeland A."/>
            <person name="Lindquist E."/>
            <person name="Barry K."/>
            <person name="Schmutz J."/>
            <person name="Baker S.E."/>
            <person name="Ciuffetti L.M."/>
            <person name="Grigoriev I.V."/>
            <person name="Zhong S."/>
            <person name="Turgeon B.G."/>
        </authorList>
    </citation>
    <scope>NUCLEOTIDE SEQUENCE [LARGE SCALE GENOMIC DNA]</scope>
    <source>
        <strain evidence="4">28A</strain>
    </source>
</reference>
<sequence length="356" mass="38519">MTLDFSHYGGPSEKWLAMEKAVPMPSVDLTMDLSVIKATTNGLRDQGIAEEMKQYAPQVQIKDYVIPTRDGSTIDARAIRSVKLDASKKHPVYLYFHGGGFIFGTRNSDDPLSAQVAIKTACIALHVTYRHTPEHTFPTAWNDSQDAFVWLHKNMEELGGDPSKVIVAGLSAGGMLAASLALEQHLGNSDAIKGLPPLAGQALFIPSLAYPSTYNEGPGKLLKTSSYVENAHAPILDAATMQHLLELLKPGTVALKDTKLNVVNATAEDVRGMPPAMFAIAGMDPLRDEALLYAKTLAEANVPTDITLFKGVPHGHMMFKGLKATKNFEESAEKGIHWILSKPAATGKFEVKVSQT</sequence>
<protein>
    <recommendedName>
        <fullName evidence="2">Alpha/beta hydrolase fold-3 domain-containing protein</fullName>
    </recommendedName>
</protein>
<proteinExistence type="predicted"/>
<keyword evidence="4" id="KW-1185">Reference proteome</keyword>
<dbReference type="Proteomes" id="UP000016935">
    <property type="component" value="Unassembled WGS sequence"/>
</dbReference>
<gene>
    <name evidence="3" type="ORF">SETTUDRAFT_104952</name>
</gene>
<dbReference type="Gene3D" id="3.40.50.1820">
    <property type="entry name" value="alpha/beta hydrolase"/>
    <property type="match status" value="1"/>
</dbReference>